<dbReference type="CDD" id="cd13964">
    <property type="entry name" value="PT_UbiA_1"/>
    <property type="match status" value="1"/>
</dbReference>
<keyword evidence="4" id="KW-0472">Membrane</keyword>
<comment type="subcellular location">
    <subcellularLocation>
        <location evidence="1">Membrane</location>
        <topology evidence="1">Multi-pass membrane protein</topology>
    </subcellularLocation>
</comment>
<dbReference type="InterPro" id="IPR050475">
    <property type="entry name" value="Prenyltransferase_related"/>
</dbReference>
<dbReference type="Gene3D" id="1.10.357.140">
    <property type="entry name" value="UbiA prenyltransferase"/>
    <property type="match status" value="1"/>
</dbReference>
<evidence type="ECO:0000256" key="3">
    <source>
        <dbReference type="ARBA" id="ARBA00022989"/>
    </source>
</evidence>
<sequence length="365" mass="35071">MSGRAFRAAVGGHDGSGTGPAPGPVPEPVTGTGTGTEPGGCPGDGAAWARLLRVSALFTVPGDALAGAAASGHRPNRGTALAAGSSLCLYEAGMALNDYADRHIDAVERPSRPLPSGRITPGSALAASAALTASGLGLAAVAGRGALLTASALAATVWAYDLGLKHTALGPATMAAARGLDLVLGAVASASEAGARQGPRRRSSASGAVLRAAGLLGTHTFAVTAVSRRETLGAAPAVPLAALGAVGAVAAATWGAVRPGRAGDSRGRAGAGAGAGADSGTRPGPVRAAVTASAAAYAVTAARPLVAALPDPSPALLQRAVGGGIRATIPLQAALNARAGRSGWAVAVLALTPAAARLSRKVSPT</sequence>
<dbReference type="EMBL" id="JAKWJU010000002">
    <property type="protein sequence ID" value="MCH6163487.1"/>
    <property type="molecule type" value="Genomic_DNA"/>
</dbReference>
<feature type="region of interest" description="Disordered" evidence="5">
    <location>
        <begin position="1"/>
        <end position="36"/>
    </location>
</feature>
<dbReference type="RefSeq" id="WP_241062379.1">
    <property type="nucleotide sequence ID" value="NZ_JAKWJU010000002.1"/>
</dbReference>
<feature type="region of interest" description="Disordered" evidence="5">
    <location>
        <begin position="260"/>
        <end position="284"/>
    </location>
</feature>
<accession>A0ABS9T4P6</accession>
<gene>
    <name evidence="6" type="ORF">MMA15_24755</name>
</gene>
<reference evidence="6" key="1">
    <citation type="submission" date="2022-03" db="EMBL/GenBank/DDBJ databases">
        <authorList>
            <person name="Santos J.D.N."/>
            <person name="Kallscheuer N."/>
            <person name="Jogler C."/>
            <person name="Lage O.M."/>
        </authorList>
    </citation>
    <scope>NUCLEOTIDE SEQUENCE</scope>
    <source>
        <strain evidence="6">M600PL45_2</strain>
    </source>
</reference>
<dbReference type="Pfam" id="PF01040">
    <property type="entry name" value="UbiA"/>
    <property type="match status" value="1"/>
</dbReference>
<evidence type="ECO:0000313" key="6">
    <source>
        <dbReference type="EMBL" id="MCH6163487.1"/>
    </source>
</evidence>
<organism evidence="6 7">
    <name type="scientific">Streptomyces marispadix</name>
    <dbReference type="NCBI Taxonomy" id="2922868"/>
    <lineage>
        <taxon>Bacteria</taxon>
        <taxon>Bacillati</taxon>
        <taxon>Actinomycetota</taxon>
        <taxon>Actinomycetes</taxon>
        <taxon>Kitasatosporales</taxon>
        <taxon>Streptomycetaceae</taxon>
        <taxon>Streptomyces</taxon>
    </lineage>
</organism>
<reference evidence="6" key="2">
    <citation type="journal article" date="2023" name="Int. J. Syst. Evol. Microbiol.">
        <title>Streptomyces marispadix sp. nov., isolated from marine beach sediment of the Northern Coast of Portugal.</title>
        <authorList>
            <person name="dos Santos J.D.N."/>
            <person name="Vitorino I.R."/>
            <person name="Kallscheuer N."/>
            <person name="Srivastava A."/>
            <person name="Krautwurst S."/>
            <person name="Marz M."/>
            <person name="Jogler C."/>
            <person name="Lobo Da Cunha A."/>
            <person name="Catita J."/>
            <person name="Goncalves H."/>
            <person name="Gonzalez I."/>
            <person name="Reyes F."/>
            <person name="Lage O.M."/>
        </authorList>
    </citation>
    <scope>NUCLEOTIDE SEQUENCE</scope>
    <source>
        <strain evidence="6">M600PL45_2</strain>
    </source>
</reference>
<dbReference type="PANTHER" id="PTHR42723">
    <property type="entry name" value="CHLOROPHYLL SYNTHASE"/>
    <property type="match status" value="1"/>
</dbReference>
<dbReference type="PANTHER" id="PTHR42723:SF1">
    <property type="entry name" value="CHLOROPHYLL SYNTHASE, CHLOROPLASTIC"/>
    <property type="match status" value="1"/>
</dbReference>
<dbReference type="Proteomes" id="UP001166784">
    <property type="component" value="Unassembled WGS sequence"/>
</dbReference>
<protein>
    <submittedName>
        <fullName evidence="6">UbiA family prenyltransferase</fullName>
    </submittedName>
</protein>
<dbReference type="NCBIfam" id="NF045897">
    <property type="entry name" value="SCO3242_trans"/>
    <property type="match status" value="1"/>
</dbReference>
<evidence type="ECO:0000256" key="2">
    <source>
        <dbReference type="ARBA" id="ARBA00022692"/>
    </source>
</evidence>
<evidence type="ECO:0000313" key="7">
    <source>
        <dbReference type="Proteomes" id="UP001166784"/>
    </source>
</evidence>
<keyword evidence="7" id="KW-1185">Reference proteome</keyword>
<dbReference type="InterPro" id="IPR000537">
    <property type="entry name" value="UbiA_prenyltransferase"/>
</dbReference>
<dbReference type="InterPro" id="IPR044878">
    <property type="entry name" value="UbiA_sf"/>
</dbReference>
<evidence type="ECO:0000256" key="5">
    <source>
        <dbReference type="SAM" id="MobiDB-lite"/>
    </source>
</evidence>
<proteinExistence type="predicted"/>
<evidence type="ECO:0000256" key="4">
    <source>
        <dbReference type="ARBA" id="ARBA00023136"/>
    </source>
</evidence>
<evidence type="ECO:0000256" key="1">
    <source>
        <dbReference type="ARBA" id="ARBA00004141"/>
    </source>
</evidence>
<keyword evidence="3" id="KW-1133">Transmembrane helix</keyword>
<comment type="caution">
    <text evidence="6">The sequence shown here is derived from an EMBL/GenBank/DDBJ whole genome shotgun (WGS) entry which is preliminary data.</text>
</comment>
<keyword evidence="2" id="KW-0812">Transmembrane</keyword>
<name>A0ABS9T4P6_9ACTN</name>